<name>I0YKG8_COCSC</name>
<dbReference type="EMBL" id="AGSI01000021">
    <property type="protein sequence ID" value="EIE18887.1"/>
    <property type="molecule type" value="Genomic_DNA"/>
</dbReference>
<dbReference type="RefSeq" id="XP_005643431.1">
    <property type="nucleotide sequence ID" value="XM_005643374.1"/>
</dbReference>
<protein>
    <submittedName>
        <fullName evidence="2">Uncharacterized protein</fullName>
    </submittedName>
</protein>
<reference evidence="2 3" key="1">
    <citation type="journal article" date="2012" name="Genome Biol.">
        <title>The genome of the polar eukaryotic microalga coccomyxa subellipsoidea reveals traits of cold adaptation.</title>
        <authorList>
            <person name="Blanc G."/>
            <person name="Agarkova I."/>
            <person name="Grimwood J."/>
            <person name="Kuo A."/>
            <person name="Brueggeman A."/>
            <person name="Dunigan D."/>
            <person name="Gurnon J."/>
            <person name="Ladunga I."/>
            <person name="Lindquist E."/>
            <person name="Lucas S."/>
            <person name="Pangilinan J."/>
            <person name="Proschold T."/>
            <person name="Salamov A."/>
            <person name="Schmutz J."/>
            <person name="Weeks D."/>
            <person name="Yamada T."/>
            <person name="Claverie J.M."/>
            <person name="Grigoriev I."/>
            <person name="Van Etten J."/>
            <person name="Lomsadze A."/>
            <person name="Borodovsky M."/>
        </authorList>
    </citation>
    <scope>NUCLEOTIDE SEQUENCE [LARGE SCALE GENOMIC DNA]</scope>
    <source>
        <strain evidence="2 3">C-169</strain>
    </source>
</reference>
<feature type="region of interest" description="Disordered" evidence="1">
    <location>
        <begin position="282"/>
        <end position="316"/>
    </location>
</feature>
<feature type="compositionally biased region" description="Low complexity" evidence="1">
    <location>
        <begin position="145"/>
        <end position="154"/>
    </location>
</feature>
<sequence length="492" mass="52163">MQRQALPGLQPFTPAISTLRLRKRTFTCRASDAKELLNTEQRSKALELQLKRSQARASNSAAPAASSQAEKTIEADLAARKEAAREWVTPWLEVAQRKQSHAVMSELRSRGELLSDEQEKAALARLLGGNSAAVSQKEAPAAVAAESNGSAAVSTSEEQPSRFAPSETLEDGRFETVLGLKLTVEVGFESVLGLKLTGFVIVANSTMQVLLVNIITGTVEQRCDVIRTRACAVDTYDLDPDAAYSLYGAMADQLDPIHYGFNMTFTACTRADAAIATGAAAKPSPAFQPSSLRSPSPARGASQTPSPKPQPAKPPAAAAASKTVYYPYMSYLDDMGISRRPYVALAVLGARDVTYSVAAVTVVDDYLVNVPLRGLLIALDDFDTWQNSTGSTDLLTSLAVAGGGCTTRRATGPCRGNARFGASPDAALSPAADSKSNSDSKSRRSEVYVLLIFTDGARLNKILAGRDSPYLARISVTYCIAAEGGSCGRPVA</sequence>
<dbReference type="KEGG" id="csl:COCSUDRAFT_45034"/>
<feature type="region of interest" description="Disordered" evidence="1">
    <location>
        <begin position="145"/>
        <end position="166"/>
    </location>
</feature>
<dbReference type="OrthoDB" id="10543924at2759"/>
<feature type="region of interest" description="Disordered" evidence="1">
    <location>
        <begin position="50"/>
        <end position="70"/>
    </location>
</feature>
<evidence type="ECO:0000313" key="3">
    <source>
        <dbReference type="Proteomes" id="UP000007264"/>
    </source>
</evidence>
<evidence type="ECO:0000256" key="1">
    <source>
        <dbReference type="SAM" id="MobiDB-lite"/>
    </source>
</evidence>
<dbReference type="Proteomes" id="UP000007264">
    <property type="component" value="Unassembled WGS sequence"/>
</dbReference>
<evidence type="ECO:0000313" key="2">
    <source>
        <dbReference type="EMBL" id="EIE18887.1"/>
    </source>
</evidence>
<organism evidence="2 3">
    <name type="scientific">Coccomyxa subellipsoidea (strain C-169)</name>
    <name type="common">Green microalga</name>
    <dbReference type="NCBI Taxonomy" id="574566"/>
    <lineage>
        <taxon>Eukaryota</taxon>
        <taxon>Viridiplantae</taxon>
        <taxon>Chlorophyta</taxon>
        <taxon>core chlorophytes</taxon>
        <taxon>Trebouxiophyceae</taxon>
        <taxon>Trebouxiophyceae incertae sedis</taxon>
        <taxon>Coccomyxaceae</taxon>
        <taxon>Coccomyxa</taxon>
        <taxon>Coccomyxa subellipsoidea</taxon>
    </lineage>
</organism>
<dbReference type="AlphaFoldDB" id="I0YKG8"/>
<gene>
    <name evidence="2" type="ORF">COCSUDRAFT_45034</name>
</gene>
<comment type="caution">
    <text evidence="2">The sequence shown here is derived from an EMBL/GenBank/DDBJ whole genome shotgun (WGS) entry which is preliminary data.</text>
</comment>
<proteinExistence type="predicted"/>
<feature type="compositionally biased region" description="Low complexity" evidence="1">
    <location>
        <begin position="55"/>
        <end position="69"/>
    </location>
</feature>
<dbReference type="GeneID" id="17036837"/>
<accession>I0YKG8</accession>
<keyword evidence="3" id="KW-1185">Reference proteome</keyword>